<protein>
    <submittedName>
        <fullName evidence="2">Uncharacterized protein</fullName>
    </submittedName>
</protein>
<dbReference type="RefSeq" id="XP_045955942.1">
    <property type="nucleotide sequence ID" value="XM_046107630.1"/>
</dbReference>
<dbReference type="Proteomes" id="UP000758603">
    <property type="component" value="Unassembled WGS sequence"/>
</dbReference>
<name>A0A9P8UGG2_9PEZI</name>
<evidence type="ECO:0000313" key="2">
    <source>
        <dbReference type="EMBL" id="KAH6651664.1"/>
    </source>
</evidence>
<keyword evidence="3" id="KW-1185">Reference proteome</keyword>
<feature type="compositionally biased region" description="Low complexity" evidence="1">
    <location>
        <begin position="10"/>
        <end position="21"/>
    </location>
</feature>
<organism evidence="2 3">
    <name type="scientific">Truncatella angustata</name>
    <dbReference type="NCBI Taxonomy" id="152316"/>
    <lineage>
        <taxon>Eukaryota</taxon>
        <taxon>Fungi</taxon>
        <taxon>Dikarya</taxon>
        <taxon>Ascomycota</taxon>
        <taxon>Pezizomycotina</taxon>
        <taxon>Sordariomycetes</taxon>
        <taxon>Xylariomycetidae</taxon>
        <taxon>Amphisphaeriales</taxon>
        <taxon>Sporocadaceae</taxon>
        <taxon>Truncatella</taxon>
    </lineage>
</organism>
<accession>A0A9P8UGG2</accession>
<reference evidence="2" key="1">
    <citation type="journal article" date="2021" name="Nat. Commun.">
        <title>Genetic determinants of endophytism in the Arabidopsis root mycobiome.</title>
        <authorList>
            <person name="Mesny F."/>
            <person name="Miyauchi S."/>
            <person name="Thiergart T."/>
            <person name="Pickel B."/>
            <person name="Atanasova L."/>
            <person name="Karlsson M."/>
            <person name="Huettel B."/>
            <person name="Barry K.W."/>
            <person name="Haridas S."/>
            <person name="Chen C."/>
            <person name="Bauer D."/>
            <person name="Andreopoulos W."/>
            <person name="Pangilinan J."/>
            <person name="LaButti K."/>
            <person name="Riley R."/>
            <person name="Lipzen A."/>
            <person name="Clum A."/>
            <person name="Drula E."/>
            <person name="Henrissat B."/>
            <person name="Kohler A."/>
            <person name="Grigoriev I.V."/>
            <person name="Martin F.M."/>
            <person name="Hacquard S."/>
        </authorList>
    </citation>
    <scope>NUCLEOTIDE SEQUENCE</scope>
    <source>
        <strain evidence="2">MPI-SDFR-AT-0073</strain>
    </source>
</reference>
<dbReference type="EMBL" id="JAGPXC010000006">
    <property type="protein sequence ID" value="KAH6651664.1"/>
    <property type="molecule type" value="Genomic_DNA"/>
</dbReference>
<feature type="region of interest" description="Disordered" evidence="1">
    <location>
        <begin position="281"/>
        <end position="332"/>
    </location>
</feature>
<feature type="region of interest" description="Disordered" evidence="1">
    <location>
        <begin position="1"/>
        <end position="23"/>
    </location>
</feature>
<dbReference type="GeneID" id="70136521"/>
<feature type="compositionally biased region" description="Polar residues" evidence="1">
    <location>
        <begin position="281"/>
        <end position="291"/>
    </location>
</feature>
<sequence length="332" mass="36546">MADETNLTEPSASNPPASNSSLDTHAYASQQIPIRLTVSDGTTTSTRYVYKAVLCARAPIFIELTSDGDCVDFPNWRVETLESFIDWINGGRVLVRGLSGGVEIDVDEALRYDNCSASDDDAKVKSEDQVKDQALSTRPIPANAPWYASFRCDAIAHVLGRVLDVYSFALVGRIPTLASDCVLVWQRILCAPRNTMVYAPLIRAAEHVNLQILPSAFLAKIFRLVVRRANNGLNTEHGIPDPNDNWCRYHGHANEAEANTCRYARPDDWDVRGTVARQHAQQQRNINSEATLFQGEASDGPEEAVKPLPVANPNHVFTPAATPAQTEPPHED</sequence>
<feature type="compositionally biased region" description="Low complexity" evidence="1">
    <location>
        <begin position="318"/>
        <end position="332"/>
    </location>
</feature>
<gene>
    <name evidence="2" type="ORF">BKA67DRAFT_660455</name>
</gene>
<dbReference type="OrthoDB" id="4751481at2759"/>
<proteinExistence type="predicted"/>
<comment type="caution">
    <text evidence="2">The sequence shown here is derived from an EMBL/GenBank/DDBJ whole genome shotgun (WGS) entry which is preliminary data.</text>
</comment>
<evidence type="ECO:0000256" key="1">
    <source>
        <dbReference type="SAM" id="MobiDB-lite"/>
    </source>
</evidence>
<evidence type="ECO:0000313" key="3">
    <source>
        <dbReference type="Proteomes" id="UP000758603"/>
    </source>
</evidence>
<dbReference type="AlphaFoldDB" id="A0A9P8UGG2"/>